<evidence type="ECO:0000256" key="2">
    <source>
        <dbReference type="SAM" id="Phobius"/>
    </source>
</evidence>
<feature type="compositionally biased region" description="Polar residues" evidence="1">
    <location>
        <begin position="117"/>
        <end position="134"/>
    </location>
</feature>
<feature type="compositionally biased region" description="Polar residues" evidence="1">
    <location>
        <begin position="142"/>
        <end position="152"/>
    </location>
</feature>
<keyword evidence="2" id="KW-0812">Transmembrane</keyword>
<evidence type="ECO:0000313" key="4">
    <source>
        <dbReference type="EMBL" id="EAU89715.2"/>
    </source>
</evidence>
<evidence type="ECO:0000313" key="5">
    <source>
        <dbReference type="Proteomes" id="UP000001861"/>
    </source>
</evidence>
<dbReference type="VEuPathDB" id="FungiDB:CC1G_07440"/>
<evidence type="ECO:0000259" key="3">
    <source>
        <dbReference type="Pfam" id="PF20152"/>
    </source>
</evidence>
<feature type="region of interest" description="Disordered" evidence="1">
    <location>
        <begin position="117"/>
        <end position="152"/>
    </location>
</feature>
<dbReference type="RefSeq" id="XP_001832069.2">
    <property type="nucleotide sequence ID" value="XM_001832017.2"/>
</dbReference>
<keyword evidence="2" id="KW-1133">Transmembrane helix</keyword>
<protein>
    <recommendedName>
        <fullName evidence="3">DUF6534 domain-containing protein</fullName>
    </recommendedName>
</protein>
<keyword evidence="2" id="KW-0472">Membrane</keyword>
<reference evidence="4 5" key="1">
    <citation type="journal article" date="2010" name="Proc. Natl. Acad. Sci. U.S.A.">
        <title>Insights into evolution of multicellular fungi from the assembled chromosomes of the mushroom Coprinopsis cinerea (Coprinus cinereus).</title>
        <authorList>
            <person name="Stajich J.E."/>
            <person name="Wilke S.K."/>
            <person name="Ahren D."/>
            <person name="Au C.H."/>
            <person name="Birren B.W."/>
            <person name="Borodovsky M."/>
            <person name="Burns C."/>
            <person name="Canback B."/>
            <person name="Casselton L.A."/>
            <person name="Cheng C.K."/>
            <person name="Deng J."/>
            <person name="Dietrich F.S."/>
            <person name="Fargo D.C."/>
            <person name="Farman M.L."/>
            <person name="Gathman A.C."/>
            <person name="Goldberg J."/>
            <person name="Guigo R."/>
            <person name="Hoegger P.J."/>
            <person name="Hooker J.B."/>
            <person name="Huggins A."/>
            <person name="James T.Y."/>
            <person name="Kamada T."/>
            <person name="Kilaru S."/>
            <person name="Kodira C."/>
            <person name="Kues U."/>
            <person name="Kupfer D."/>
            <person name="Kwan H.S."/>
            <person name="Lomsadze A."/>
            <person name="Li W."/>
            <person name="Lilly W.W."/>
            <person name="Ma L.J."/>
            <person name="Mackey A.J."/>
            <person name="Manning G."/>
            <person name="Martin F."/>
            <person name="Muraguchi H."/>
            <person name="Natvig D.O."/>
            <person name="Palmerini H."/>
            <person name="Ramesh M.A."/>
            <person name="Rehmeyer C.J."/>
            <person name="Roe B.A."/>
            <person name="Shenoy N."/>
            <person name="Stanke M."/>
            <person name="Ter-Hovhannisyan V."/>
            <person name="Tunlid A."/>
            <person name="Velagapudi R."/>
            <person name="Vision T.J."/>
            <person name="Zeng Q."/>
            <person name="Zolan M.E."/>
            <person name="Pukkila P.J."/>
        </authorList>
    </citation>
    <scope>NUCLEOTIDE SEQUENCE [LARGE SCALE GENOMIC DNA]</scope>
    <source>
        <strain evidence="5">Okayama-7 / 130 / ATCC MYA-4618 / FGSC 9003</strain>
    </source>
</reference>
<name>A8NB68_COPC7</name>
<comment type="caution">
    <text evidence="4">The sequence shown here is derived from an EMBL/GenBank/DDBJ whole genome shotgun (WGS) entry which is preliminary data.</text>
</comment>
<feature type="transmembrane region" description="Helical" evidence="2">
    <location>
        <begin position="73"/>
        <end position="94"/>
    </location>
</feature>
<dbReference type="HOGENOM" id="CLU_1722283_0_0_1"/>
<accession>A8NB68</accession>
<feature type="transmembrane region" description="Helical" evidence="2">
    <location>
        <begin position="6"/>
        <end position="26"/>
    </location>
</feature>
<dbReference type="OrthoDB" id="2562493at2759"/>
<keyword evidence="5" id="KW-1185">Reference proteome</keyword>
<dbReference type="EMBL" id="AACS02000009">
    <property type="protein sequence ID" value="EAU89715.2"/>
    <property type="molecule type" value="Genomic_DNA"/>
</dbReference>
<dbReference type="Pfam" id="PF20152">
    <property type="entry name" value="DUF6534"/>
    <property type="match status" value="1"/>
</dbReference>
<feature type="domain" description="DUF6534" evidence="3">
    <location>
        <begin position="12"/>
        <end position="97"/>
    </location>
</feature>
<dbReference type="GeneID" id="6008553"/>
<proteinExistence type="predicted"/>
<dbReference type="AlphaFoldDB" id="A8NB68"/>
<dbReference type="InterPro" id="IPR045339">
    <property type="entry name" value="DUF6534"/>
</dbReference>
<sequence>MDTLTPWLSMEVAADWLIAGTLLWAIRDSRTLYRRSGEVVWQLFRTSVQTGLIASLFASATMILRLVYPKSDYPLLTGVPIGFVYAGTIMDTLLCRQALRDMLSDAPLRSSNFKIADSTQTANSTKETGPSYPSRTVDKSCGVQTESDSIPV</sequence>
<dbReference type="Proteomes" id="UP000001861">
    <property type="component" value="Unassembled WGS sequence"/>
</dbReference>
<dbReference type="InParanoid" id="A8NB68"/>
<feature type="transmembrane region" description="Helical" evidence="2">
    <location>
        <begin position="47"/>
        <end position="67"/>
    </location>
</feature>
<organism evidence="4 5">
    <name type="scientific">Coprinopsis cinerea (strain Okayama-7 / 130 / ATCC MYA-4618 / FGSC 9003)</name>
    <name type="common">Inky cap fungus</name>
    <name type="synonym">Hormographiella aspergillata</name>
    <dbReference type="NCBI Taxonomy" id="240176"/>
    <lineage>
        <taxon>Eukaryota</taxon>
        <taxon>Fungi</taxon>
        <taxon>Dikarya</taxon>
        <taxon>Basidiomycota</taxon>
        <taxon>Agaricomycotina</taxon>
        <taxon>Agaricomycetes</taxon>
        <taxon>Agaricomycetidae</taxon>
        <taxon>Agaricales</taxon>
        <taxon>Agaricineae</taxon>
        <taxon>Psathyrellaceae</taxon>
        <taxon>Coprinopsis</taxon>
    </lineage>
</organism>
<evidence type="ECO:0000256" key="1">
    <source>
        <dbReference type="SAM" id="MobiDB-lite"/>
    </source>
</evidence>
<gene>
    <name evidence="4" type="ORF">CC1G_07440</name>
</gene>
<dbReference type="KEGG" id="cci:CC1G_07440"/>